<dbReference type="GO" id="GO:0004721">
    <property type="term" value="F:phosphoprotein phosphatase activity"/>
    <property type="evidence" value="ECO:0007669"/>
    <property type="project" value="InterPro"/>
</dbReference>
<evidence type="ECO:0000259" key="8">
    <source>
        <dbReference type="Pfam" id="PF07830"/>
    </source>
</evidence>
<dbReference type="InterPro" id="IPR001932">
    <property type="entry name" value="PPM-type_phosphatase-like_dom"/>
</dbReference>
<dbReference type="Proteomes" id="UP001458880">
    <property type="component" value="Unassembled WGS sequence"/>
</dbReference>
<dbReference type="InterPro" id="IPR036457">
    <property type="entry name" value="PPM-type-like_dom_sf"/>
</dbReference>
<dbReference type="SUPFAM" id="SSF81601">
    <property type="entry name" value="Protein serine/threonine phosphatase 2C, C-terminal domain"/>
    <property type="match status" value="1"/>
</dbReference>
<evidence type="ECO:0000256" key="3">
    <source>
        <dbReference type="ARBA" id="ARBA00022723"/>
    </source>
</evidence>
<dbReference type="AlphaFoldDB" id="A0AAW1IZ93"/>
<dbReference type="Gene3D" id="1.10.10.430">
    <property type="entry name" value="Phosphatase 2C, C-terminal domain suprefamily"/>
    <property type="match status" value="1"/>
</dbReference>
<evidence type="ECO:0000256" key="6">
    <source>
        <dbReference type="ARBA" id="ARBA00023211"/>
    </source>
</evidence>
<comment type="cofactor">
    <cofactor evidence="1">
        <name>Mn(2+)</name>
        <dbReference type="ChEBI" id="CHEBI:29035"/>
    </cofactor>
</comment>
<comment type="similarity">
    <text evidence="2">Belongs to the PP2C family.</text>
</comment>
<keyword evidence="10" id="KW-1185">Reference proteome</keyword>
<evidence type="ECO:0000313" key="10">
    <source>
        <dbReference type="Proteomes" id="UP001458880"/>
    </source>
</evidence>
<evidence type="ECO:0000256" key="2">
    <source>
        <dbReference type="ARBA" id="ARBA00006702"/>
    </source>
</evidence>
<dbReference type="Pfam" id="PF07830">
    <property type="entry name" value="PP2C_C"/>
    <property type="match status" value="1"/>
</dbReference>
<evidence type="ECO:0000256" key="1">
    <source>
        <dbReference type="ARBA" id="ARBA00001936"/>
    </source>
</evidence>
<dbReference type="Pfam" id="PF00481">
    <property type="entry name" value="PP2C"/>
    <property type="match status" value="1"/>
</dbReference>
<keyword evidence="5" id="KW-0460">Magnesium</keyword>
<dbReference type="EMBL" id="JASPKY010000475">
    <property type="protein sequence ID" value="KAK9695639.1"/>
    <property type="molecule type" value="Genomic_DNA"/>
</dbReference>
<feature type="domain" description="PPM-type phosphatase" evidence="7">
    <location>
        <begin position="1"/>
        <end position="40"/>
    </location>
</feature>
<keyword evidence="3" id="KW-0479">Metal-binding</keyword>
<dbReference type="GO" id="GO:0000287">
    <property type="term" value="F:magnesium ion binding"/>
    <property type="evidence" value="ECO:0007669"/>
    <property type="project" value="InterPro"/>
</dbReference>
<reference evidence="9 10" key="1">
    <citation type="journal article" date="2024" name="BMC Genomics">
        <title>De novo assembly and annotation of Popillia japonica's genome with initial clues to its potential as an invasive pest.</title>
        <authorList>
            <person name="Cucini C."/>
            <person name="Boschi S."/>
            <person name="Funari R."/>
            <person name="Cardaioli E."/>
            <person name="Iannotti N."/>
            <person name="Marturano G."/>
            <person name="Paoli F."/>
            <person name="Bruttini M."/>
            <person name="Carapelli A."/>
            <person name="Frati F."/>
            <person name="Nardi F."/>
        </authorList>
    </citation>
    <scope>NUCLEOTIDE SEQUENCE [LARGE SCALE GENOMIC DNA]</scope>
    <source>
        <strain evidence="9">DMR45628</strain>
    </source>
</reference>
<keyword evidence="6" id="KW-0464">Manganese</keyword>
<dbReference type="Gene3D" id="3.60.40.10">
    <property type="entry name" value="PPM-type phosphatase domain"/>
    <property type="match status" value="1"/>
</dbReference>
<dbReference type="InterPro" id="IPR036580">
    <property type="entry name" value="PP2C_C_sf"/>
</dbReference>
<feature type="domain" description="Protein serine/threonine phosphatase 2C C-terminal" evidence="8">
    <location>
        <begin position="41"/>
        <end position="116"/>
    </location>
</feature>
<keyword evidence="4" id="KW-0378">Hydrolase</keyword>
<dbReference type="InterPro" id="IPR012911">
    <property type="entry name" value="PP2C_C"/>
</dbReference>
<protein>
    <submittedName>
        <fullName evidence="9">Protein serine/threonine phosphatase 2C, C-terminal domain</fullName>
    </submittedName>
</protein>
<dbReference type="GO" id="GO:0030145">
    <property type="term" value="F:manganese ion binding"/>
    <property type="evidence" value="ECO:0007669"/>
    <property type="project" value="InterPro"/>
</dbReference>
<organism evidence="9 10">
    <name type="scientific">Popillia japonica</name>
    <name type="common">Japanese beetle</name>
    <dbReference type="NCBI Taxonomy" id="7064"/>
    <lineage>
        <taxon>Eukaryota</taxon>
        <taxon>Metazoa</taxon>
        <taxon>Ecdysozoa</taxon>
        <taxon>Arthropoda</taxon>
        <taxon>Hexapoda</taxon>
        <taxon>Insecta</taxon>
        <taxon>Pterygota</taxon>
        <taxon>Neoptera</taxon>
        <taxon>Endopterygota</taxon>
        <taxon>Coleoptera</taxon>
        <taxon>Polyphaga</taxon>
        <taxon>Scarabaeiformia</taxon>
        <taxon>Scarabaeidae</taxon>
        <taxon>Rutelinae</taxon>
        <taxon>Popillia</taxon>
    </lineage>
</organism>
<sequence>MTNEDLCQFIHSRLKVTSDLQEVTSQVIDTCLYKGSRDNMSIILVVFPGAPKPCPDAIAADKELDRTLEKRVKEIIEENSDIHFTDVLFKLMSLNIEGLPPGGGLAAKRLLIGQLYREICPHLAQKMESFDYDCKY</sequence>
<name>A0AAW1IZ93_POPJA</name>
<dbReference type="SUPFAM" id="SSF81606">
    <property type="entry name" value="PP2C-like"/>
    <property type="match status" value="1"/>
</dbReference>
<evidence type="ECO:0000313" key="9">
    <source>
        <dbReference type="EMBL" id="KAK9695639.1"/>
    </source>
</evidence>
<comment type="caution">
    <text evidence="9">The sequence shown here is derived from an EMBL/GenBank/DDBJ whole genome shotgun (WGS) entry which is preliminary data.</text>
</comment>
<accession>A0AAW1IZ93</accession>
<proteinExistence type="inferred from homology"/>
<evidence type="ECO:0000259" key="7">
    <source>
        <dbReference type="Pfam" id="PF00481"/>
    </source>
</evidence>
<evidence type="ECO:0000256" key="5">
    <source>
        <dbReference type="ARBA" id="ARBA00022842"/>
    </source>
</evidence>
<evidence type="ECO:0000256" key="4">
    <source>
        <dbReference type="ARBA" id="ARBA00022801"/>
    </source>
</evidence>
<gene>
    <name evidence="9" type="ORF">QE152_g32431</name>
</gene>